<dbReference type="GO" id="GO:0019698">
    <property type="term" value="P:D-galacturonate catabolic process"/>
    <property type="evidence" value="ECO:0007669"/>
    <property type="project" value="TreeGrafter"/>
</dbReference>
<sequence>MNRADTTDHNDQKTALVIDPKDNVAVALTDFSKGDECTVITGEHQRLITVIEDIAFGHKLAIKPIEENESVLKYGEEIGKMCVSVAAGAWIHSHNMYCERGMKRD</sequence>
<evidence type="ECO:0000259" key="2">
    <source>
        <dbReference type="SMART" id="SM00858"/>
    </source>
</evidence>
<dbReference type="RefSeq" id="WP_089199277.1">
    <property type="nucleotide sequence ID" value="NZ_NHRJ02000002.1"/>
</dbReference>
<dbReference type="PANTHER" id="PTHR30536:SF5">
    <property type="entry name" value="ALTRONATE DEHYDRATASE"/>
    <property type="match status" value="1"/>
</dbReference>
<protein>
    <submittedName>
        <fullName evidence="3">Altronate dehydratase</fullName>
    </submittedName>
</protein>
<dbReference type="InterPro" id="IPR052172">
    <property type="entry name" value="UxaA_altronate/galactarate_dh"/>
</dbReference>
<gene>
    <name evidence="3" type="ORF">CBW46_007045</name>
</gene>
<keyword evidence="4" id="KW-1185">Reference proteome</keyword>
<dbReference type="AlphaFoldDB" id="A0A2W1NU06"/>
<evidence type="ECO:0000256" key="1">
    <source>
        <dbReference type="ARBA" id="ARBA00023239"/>
    </source>
</evidence>
<reference evidence="3" key="1">
    <citation type="submission" date="2018-06" db="EMBL/GenBank/DDBJ databases">
        <title>Paenibacillus xerothermodurans sp. nov. an extremely dry heat resistant spore forming bacterium isolated from the soil of Cape Canaveral, Florida.</title>
        <authorList>
            <person name="Seuylemezian A."/>
            <person name="Kaur N."/>
            <person name="Patil P."/>
            <person name="Patil P."/>
            <person name="Mayilraj S."/>
            <person name="Vaishampayan P."/>
        </authorList>
    </citation>
    <scope>NUCLEOTIDE SEQUENCE [LARGE SCALE GENOMIC DNA]</scope>
    <source>
        <strain evidence="3">ATCC 27380</strain>
    </source>
</reference>
<evidence type="ECO:0000313" key="4">
    <source>
        <dbReference type="Proteomes" id="UP000214746"/>
    </source>
</evidence>
<dbReference type="Gene3D" id="2.30.130.110">
    <property type="match status" value="1"/>
</dbReference>
<keyword evidence="1" id="KW-0456">Lyase</keyword>
<name>A0A2W1NU06_PAEXE</name>
<dbReference type="CDD" id="cd11613">
    <property type="entry name" value="SAF_AH_GD"/>
    <property type="match status" value="1"/>
</dbReference>
<dbReference type="OrthoDB" id="9804574at2"/>
<dbReference type="InterPro" id="IPR013974">
    <property type="entry name" value="SAF"/>
</dbReference>
<evidence type="ECO:0000313" key="3">
    <source>
        <dbReference type="EMBL" id="PZE22133.1"/>
    </source>
</evidence>
<accession>A0A2W1NU06</accession>
<dbReference type="Proteomes" id="UP000214746">
    <property type="component" value="Unassembled WGS sequence"/>
</dbReference>
<dbReference type="InterPro" id="IPR044144">
    <property type="entry name" value="SAF_UxaA/GarD"/>
</dbReference>
<dbReference type="SMART" id="SM00858">
    <property type="entry name" value="SAF"/>
    <property type="match status" value="1"/>
</dbReference>
<dbReference type="EMBL" id="NHRJ02000002">
    <property type="protein sequence ID" value="PZE22133.1"/>
    <property type="molecule type" value="Genomic_DNA"/>
</dbReference>
<dbReference type="PANTHER" id="PTHR30536">
    <property type="entry name" value="ALTRONATE/GALACTARATE DEHYDRATASE"/>
    <property type="match status" value="1"/>
</dbReference>
<organism evidence="3 4">
    <name type="scientific">Paenibacillus xerothermodurans</name>
    <dbReference type="NCBI Taxonomy" id="1977292"/>
    <lineage>
        <taxon>Bacteria</taxon>
        <taxon>Bacillati</taxon>
        <taxon>Bacillota</taxon>
        <taxon>Bacilli</taxon>
        <taxon>Bacillales</taxon>
        <taxon>Paenibacillaceae</taxon>
        <taxon>Paenibacillus</taxon>
    </lineage>
</organism>
<comment type="caution">
    <text evidence="3">The sequence shown here is derived from an EMBL/GenBank/DDBJ whole genome shotgun (WGS) entry which is preliminary data.</text>
</comment>
<feature type="domain" description="SAF" evidence="2">
    <location>
        <begin position="22"/>
        <end position="97"/>
    </location>
</feature>
<proteinExistence type="predicted"/>
<dbReference type="GO" id="GO:0016829">
    <property type="term" value="F:lyase activity"/>
    <property type="evidence" value="ECO:0007669"/>
    <property type="project" value="UniProtKB-KW"/>
</dbReference>